<organism evidence="1 2">
    <name type="scientific">Enterococcus dispar ATCC 51266</name>
    <dbReference type="NCBI Taxonomy" id="1139219"/>
    <lineage>
        <taxon>Bacteria</taxon>
        <taxon>Bacillati</taxon>
        <taxon>Bacillota</taxon>
        <taxon>Bacilli</taxon>
        <taxon>Lactobacillales</taxon>
        <taxon>Enterococcaceae</taxon>
        <taxon>Enterococcus</taxon>
    </lineage>
</organism>
<accession>S1NZU5</accession>
<protein>
    <submittedName>
        <fullName evidence="1">Uncharacterized protein</fullName>
    </submittedName>
</protein>
<name>S1NZU5_9ENTE</name>
<dbReference type="EMBL" id="AHYR01000001">
    <property type="protein sequence ID" value="EOT44082.1"/>
    <property type="molecule type" value="Genomic_DNA"/>
</dbReference>
<comment type="caution">
    <text evidence="1">The sequence shown here is derived from an EMBL/GenBank/DDBJ whole genome shotgun (WGS) entry which is preliminary data.</text>
</comment>
<reference evidence="1 2" key="1">
    <citation type="submission" date="2013-03" db="EMBL/GenBank/DDBJ databases">
        <title>The Genome Sequence of Enterococcus dispar ATCC_51266 (Illumina only assembly).</title>
        <authorList>
            <consortium name="The Broad Institute Genomics Platform"/>
            <consortium name="The Broad Institute Genome Sequencing Center for Infectious Disease"/>
            <person name="Earl A."/>
            <person name="Russ C."/>
            <person name="Gilmore M."/>
            <person name="Surin D."/>
            <person name="Walker B."/>
            <person name="Young S."/>
            <person name="Zeng Q."/>
            <person name="Gargeya S."/>
            <person name="Fitzgerald M."/>
            <person name="Haas B."/>
            <person name="Abouelleil A."/>
            <person name="Allen A.W."/>
            <person name="Alvarado L."/>
            <person name="Arachchi H.M."/>
            <person name="Berlin A.M."/>
            <person name="Chapman S.B."/>
            <person name="Gainer-Dewar J."/>
            <person name="Goldberg J."/>
            <person name="Griggs A."/>
            <person name="Gujja S."/>
            <person name="Hansen M."/>
            <person name="Howarth C."/>
            <person name="Imamovic A."/>
            <person name="Ireland A."/>
            <person name="Larimer J."/>
            <person name="McCowan C."/>
            <person name="Murphy C."/>
            <person name="Pearson M."/>
            <person name="Poon T.W."/>
            <person name="Priest M."/>
            <person name="Roberts A."/>
            <person name="Saif S."/>
            <person name="Shea T."/>
            <person name="Sisk P."/>
            <person name="Sykes S."/>
            <person name="Wortman J."/>
            <person name="Nusbaum C."/>
            <person name="Birren B."/>
        </authorList>
    </citation>
    <scope>NUCLEOTIDE SEQUENCE [LARGE SCALE GENOMIC DNA]</scope>
    <source>
        <strain evidence="1 2">ATCC 51266</strain>
    </source>
</reference>
<evidence type="ECO:0000313" key="2">
    <source>
        <dbReference type="Proteomes" id="UP000014127"/>
    </source>
</evidence>
<gene>
    <name evidence="1" type="ORF">OMK_00226</name>
</gene>
<keyword evidence="2" id="KW-1185">Reference proteome</keyword>
<proteinExistence type="predicted"/>
<evidence type="ECO:0000313" key="1">
    <source>
        <dbReference type="EMBL" id="EOT44082.1"/>
    </source>
</evidence>
<dbReference type="Proteomes" id="UP000014127">
    <property type="component" value="Unassembled WGS sequence"/>
</dbReference>
<dbReference type="HOGENOM" id="CLU_3381704_0_0_9"/>
<sequence>MSQHNYTQSIQQIDIGSDKYRPDYLHYCEMEGM</sequence>
<dbReference type="AlphaFoldDB" id="S1NZU5"/>